<evidence type="ECO:0000313" key="9">
    <source>
        <dbReference type="EMBL" id="TPX48079.1"/>
    </source>
</evidence>
<evidence type="ECO:0000259" key="7">
    <source>
        <dbReference type="PROSITE" id="PS50250"/>
    </source>
</evidence>
<dbReference type="GO" id="GO:0033290">
    <property type="term" value="C:eukaryotic 48S preinitiation complex"/>
    <property type="evidence" value="ECO:0007669"/>
    <property type="project" value="UniProtKB-UniRule"/>
</dbReference>
<keyword evidence="2 4" id="KW-0396">Initiation factor</keyword>
<dbReference type="PANTHER" id="PTHR10317">
    <property type="entry name" value="EUKARYOTIC TRANSLATION INITIATION FACTOR 3 SUBUNIT E"/>
    <property type="match status" value="1"/>
</dbReference>
<evidence type="ECO:0000313" key="11">
    <source>
        <dbReference type="Proteomes" id="UP000320475"/>
    </source>
</evidence>
<dbReference type="InterPro" id="IPR019010">
    <property type="entry name" value="eIF3e_N"/>
</dbReference>
<dbReference type="STRING" id="286115.A0A507CN60"/>
<dbReference type="VEuPathDB" id="FungiDB:SeMB42_g05941"/>
<evidence type="ECO:0000256" key="4">
    <source>
        <dbReference type="HAMAP-Rule" id="MF_03004"/>
    </source>
</evidence>
<dbReference type="CDD" id="cd21378">
    <property type="entry name" value="eIF3E"/>
    <property type="match status" value="1"/>
</dbReference>
<dbReference type="HAMAP" id="MF_03004">
    <property type="entry name" value="eIF3e"/>
    <property type="match status" value="1"/>
</dbReference>
<dbReference type="SUPFAM" id="SSF46785">
    <property type="entry name" value="Winged helix' DNA-binding domain"/>
    <property type="match status" value="1"/>
</dbReference>
<protein>
    <recommendedName>
        <fullName evidence="4 5">Eukaryotic translation initiation factor 3 subunit E</fullName>
        <shortName evidence="4">eIF3e</shortName>
    </recommendedName>
</protein>
<comment type="function">
    <text evidence="4">Component of the eukaryotic translation initiation factor 3 (eIF-3) complex, which is involved in protein synthesis of a specialized repertoire of mRNAs and, together with other initiation factors, stimulates binding of mRNA and methionyl-tRNAi to the 40S ribosome. The eIF-3 complex specifically targets and initiates translation of a subset of mRNAs involved in cell proliferation.</text>
</comment>
<evidence type="ECO:0000256" key="2">
    <source>
        <dbReference type="ARBA" id="ARBA00022540"/>
    </source>
</evidence>
<name>A0A507CN60_9FUNG</name>
<keyword evidence="10" id="KW-1185">Reference proteome</keyword>
<dbReference type="SMART" id="SM01186">
    <property type="entry name" value="eIF3_N"/>
    <property type="match status" value="1"/>
</dbReference>
<evidence type="ECO:0000256" key="3">
    <source>
        <dbReference type="ARBA" id="ARBA00022917"/>
    </source>
</evidence>
<dbReference type="GO" id="GO:0003743">
    <property type="term" value="F:translation initiation factor activity"/>
    <property type="evidence" value="ECO:0007669"/>
    <property type="project" value="UniProtKB-UniRule"/>
</dbReference>
<sequence length="474" mass="55326">MDTAPSLTSHASTNPHQPPSHTRDLTHIICEYMDRHMVIPLIEFLLHRELYPTEELMQAKYELLMKTSMVDYANEVYKEMHPDEEEFPGYVERRNEVLANIAQINEESAEIMEIIEDPTVLQQLKQDKLANVQFLKENHNFRPEMLSVLYRNALSQYAVGNYSGAAEMLYHFRILSTDNELNTSALWGKLAAEILCQNWDSALEDLNRLREIIDQRIGFTSHLQQLQQRTWLIHWSLFVFFNHDKGRDGIVDLFFQPAYLSTIQTACPWILRYLTTAVITNGKRRSVLKELVKVIQQESHSAYRDPITEFVEALYVRFDFDEAQQRLKECDEKILCNDFFLVATRDDFIENARLFIFETYCEIHQTIEIRGLAERLNMEVEEAEKWVVNLIRNARMDAKIDSKTNTVVMGKQQSSIYQRVIERTKVPSFRTSLLASNIESREKELMAMRFGVASAKDPRRNEKDVGDVPQQTVA</sequence>
<dbReference type="EMBL" id="QEAN01000308">
    <property type="protein sequence ID" value="TPX40567.1"/>
    <property type="molecule type" value="Genomic_DNA"/>
</dbReference>
<evidence type="ECO:0000256" key="5">
    <source>
        <dbReference type="PIRNR" id="PIRNR016255"/>
    </source>
</evidence>
<dbReference type="InterPro" id="IPR016650">
    <property type="entry name" value="eIF3e"/>
</dbReference>
<evidence type="ECO:0000256" key="6">
    <source>
        <dbReference type="SAM" id="MobiDB-lite"/>
    </source>
</evidence>
<dbReference type="EMBL" id="QEAM01000060">
    <property type="protein sequence ID" value="TPX48079.1"/>
    <property type="molecule type" value="Genomic_DNA"/>
</dbReference>
<reference evidence="10 11" key="1">
    <citation type="journal article" date="2019" name="Sci. Rep.">
        <title>Comparative genomics of chytrid fungi reveal insights into the obligate biotrophic and pathogenic lifestyle of Synchytrium endobioticum.</title>
        <authorList>
            <person name="van de Vossenberg B.T.L.H."/>
            <person name="Warris S."/>
            <person name="Nguyen H.D.T."/>
            <person name="van Gent-Pelzer M.P.E."/>
            <person name="Joly D.L."/>
            <person name="van de Geest H.C."/>
            <person name="Bonants P.J.M."/>
            <person name="Smith D.S."/>
            <person name="Levesque C.A."/>
            <person name="van der Lee T.A.J."/>
        </authorList>
    </citation>
    <scope>NUCLEOTIDE SEQUENCE [LARGE SCALE GENOMIC DNA]</scope>
    <source>
        <strain evidence="9 11">LEV6574</strain>
        <strain evidence="8 10">MB42</strain>
    </source>
</reference>
<feature type="compositionally biased region" description="Polar residues" evidence="6">
    <location>
        <begin position="1"/>
        <end position="15"/>
    </location>
</feature>
<evidence type="ECO:0000256" key="1">
    <source>
        <dbReference type="ARBA" id="ARBA00022490"/>
    </source>
</evidence>
<dbReference type="AlphaFoldDB" id="A0A507CN60"/>
<feature type="domain" description="PCI" evidence="7">
    <location>
        <begin position="239"/>
        <end position="414"/>
    </location>
</feature>
<dbReference type="PIRSF" id="PIRSF016255">
    <property type="entry name" value="eIF3e_su6"/>
    <property type="match status" value="1"/>
</dbReference>
<keyword evidence="1 4" id="KW-0963">Cytoplasm</keyword>
<dbReference type="GO" id="GO:0071540">
    <property type="term" value="C:eukaryotic translation initiation factor 3 complex, eIF3e"/>
    <property type="evidence" value="ECO:0007669"/>
    <property type="project" value="UniProtKB-UniRule"/>
</dbReference>
<proteinExistence type="inferred from homology"/>
<gene>
    <name evidence="4" type="primary">INT6</name>
    <name evidence="9" type="ORF">SeLEV6574_g02251</name>
    <name evidence="8" type="ORF">SeMB42_g05941</name>
</gene>
<dbReference type="GO" id="GO:0016282">
    <property type="term" value="C:eukaryotic 43S preinitiation complex"/>
    <property type="evidence" value="ECO:0007669"/>
    <property type="project" value="UniProtKB-UniRule"/>
</dbReference>
<dbReference type="InterPro" id="IPR000717">
    <property type="entry name" value="PCI_dom"/>
</dbReference>
<dbReference type="Pfam" id="PF09440">
    <property type="entry name" value="eIF3_N"/>
    <property type="match status" value="1"/>
</dbReference>
<evidence type="ECO:0000313" key="10">
    <source>
        <dbReference type="Proteomes" id="UP000317494"/>
    </source>
</evidence>
<comment type="subunit">
    <text evidence="4 5">Component of the eukaryotic translation initiation factor 3 (eIF-3) complex.</text>
</comment>
<dbReference type="GO" id="GO:0001732">
    <property type="term" value="P:formation of cytoplasmic translation initiation complex"/>
    <property type="evidence" value="ECO:0007669"/>
    <property type="project" value="UniProtKB-UniRule"/>
</dbReference>
<dbReference type="Proteomes" id="UP000320475">
    <property type="component" value="Unassembled WGS sequence"/>
</dbReference>
<organism evidence="8 10">
    <name type="scientific">Synchytrium endobioticum</name>
    <dbReference type="NCBI Taxonomy" id="286115"/>
    <lineage>
        <taxon>Eukaryota</taxon>
        <taxon>Fungi</taxon>
        <taxon>Fungi incertae sedis</taxon>
        <taxon>Chytridiomycota</taxon>
        <taxon>Chytridiomycota incertae sedis</taxon>
        <taxon>Chytridiomycetes</taxon>
        <taxon>Synchytriales</taxon>
        <taxon>Synchytriaceae</taxon>
        <taxon>Synchytrium</taxon>
    </lineage>
</organism>
<dbReference type="Pfam" id="PF01399">
    <property type="entry name" value="PCI"/>
    <property type="match status" value="1"/>
</dbReference>
<evidence type="ECO:0000313" key="8">
    <source>
        <dbReference type="EMBL" id="TPX40567.1"/>
    </source>
</evidence>
<feature type="region of interest" description="Disordered" evidence="6">
    <location>
        <begin position="1"/>
        <end position="22"/>
    </location>
</feature>
<comment type="similarity">
    <text evidence="4 5">Belongs to the eIF-3 subunit E family.</text>
</comment>
<dbReference type="OrthoDB" id="417252at2759"/>
<dbReference type="Proteomes" id="UP000317494">
    <property type="component" value="Unassembled WGS sequence"/>
</dbReference>
<accession>A0A507CN60</accession>
<dbReference type="SMART" id="SM00088">
    <property type="entry name" value="PINT"/>
    <property type="match status" value="1"/>
</dbReference>
<dbReference type="PROSITE" id="PS50250">
    <property type="entry name" value="PCI"/>
    <property type="match status" value="1"/>
</dbReference>
<comment type="subcellular location">
    <subcellularLocation>
        <location evidence="4 5">Cytoplasm</location>
    </subcellularLocation>
</comment>
<dbReference type="InterPro" id="IPR036390">
    <property type="entry name" value="WH_DNA-bd_sf"/>
</dbReference>
<comment type="caution">
    <text evidence="8">The sequence shown here is derived from an EMBL/GenBank/DDBJ whole genome shotgun (WGS) entry which is preliminary data.</text>
</comment>
<keyword evidence="3 4" id="KW-0648">Protein biosynthesis</keyword>